<dbReference type="EMBL" id="MK250085">
    <property type="protein sequence ID" value="QDY51721.1"/>
    <property type="molecule type" value="Genomic_DNA"/>
</dbReference>
<name>A0A5B8INR8_9VIRU</name>
<reference evidence="1" key="1">
    <citation type="submission" date="2018-11" db="EMBL/GenBank/DDBJ databases">
        <title>A distinct lineage of giant viruses engineers rhodopsin photosystems in predatory marine eukaryotes.</title>
        <authorList>
            <person name="Needham D.M."/>
            <person name="Yoshizawa S."/>
            <person name="Hosaka T."/>
            <person name="Poirier C."/>
            <person name="Choi C.-J."/>
            <person name="Hehenberger E."/>
            <person name="Irwin N.A.T."/>
            <person name="Wilken S."/>
            <person name="Yung C.-M."/>
            <person name="Bachy C."/>
            <person name="Kurihara R."/>
            <person name="Nakajima Y."/>
            <person name="Kojima K."/>
            <person name="Kimura-Someya T."/>
            <person name="Leonard G."/>
            <person name="Malmstrom R.R."/>
            <person name="Mende D."/>
            <person name="Olson D.K."/>
            <person name="Sudo Y."/>
            <person name="Sudek S."/>
            <person name="Richards T.A."/>
            <person name="DeLong E.F."/>
            <person name="Keeling P.J."/>
            <person name="Santoro A.E."/>
            <person name="Shirouzu M."/>
            <person name="Iwasaki W."/>
            <person name="Worden A.Z."/>
        </authorList>
    </citation>
    <scope>NUCLEOTIDE SEQUENCE</scope>
</reference>
<gene>
    <name evidence="1" type="ORF">1_106</name>
</gene>
<evidence type="ECO:0000313" key="1">
    <source>
        <dbReference type="EMBL" id="QDY51721.1"/>
    </source>
</evidence>
<organism evidence="1">
    <name type="scientific">Mimiviridae sp. ChoanoV1</name>
    <dbReference type="NCBI Taxonomy" id="2596887"/>
    <lineage>
        <taxon>Viruses</taxon>
        <taxon>Varidnaviria</taxon>
        <taxon>Bamfordvirae</taxon>
        <taxon>Nucleocytoviricota</taxon>
        <taxon>Megaviricetes</taxon>
        <taxon>Imitervirales</taxon>
        <taxon>Schizomimiviridae</taxon>
    </lineage>
</organism>
<proteinExistence type="predicted"/>
<accession>A0A5B8INR8</accession>
<sequence length="260" mass="31048">MSQKICASCNNFKINTYVKSLDKQKPVWLSEKDLVREFIYKNLNFDNKFNKYDTILKLNVGKKYQNRKILYWAAIPKKNKSPLILDAKNAYHNFENHGITDIDKNGYTILKFQCPQPYKTQENKKSKMKTYYRHIHFVISNQNNNKWLKQIYTQIVNSQINYTSKIDNGINVIINVDKNNDSINLNTIKKFNYPEIINWFYELIEINYPKLFRYIKNNQIEVYEVPILLYSNKNNEITKKTALELMKKGFVNVKEIINSR</sequence>
<protein>
    <submittedName>
        <fullName evidence="1">Uncharacterized protein</fullName>
    </submittedName>
</protein>